<accession>A0ABU4DVM3</accession>
<organism evidence="1 2">
    <name type="scientific">Deinococcus arenicola</name>
    <dbReference type="NCBI Taxonomy" id="2994950"/>
    <lineage>
        <taxon>Bacteria</taxon>
        <taxon>Thermotogati</taxon>
        <taxon>Deinococcota</taxon>
        <taxon>Deinococci</taxon>
        <taxon>Deinococcales</taxon>
        <taxon>Deinococcaceae</taxon>
        <taxon>Deinococcus</taxon>
    </lineage>
</organism>
<name>A0ABU4DVM3_9DEIO</name>
<sequence>MTARMNAVTWAVLDVYAQTVEGQAVAGLAPHLRRAAPISRLRTTARVTAEGLGALDTRGRLTPQGWTAARNAVARLDLGNAGGLG</sequence>
<dbReference type="Proteomes" id="UP001276150">
    <property type="component" value="Unassembled WGS sequence"/>
</dbReference>
<evidence type="ECO:0000313" key="2">
    <source>
        <dbReference type="Proteomes" id="UP001276150"/>
    </source>
</evidence>
<dbReference type="EMBL" id="JAPMIV010000046">
    <property type="protein sequence ID" value="MDV6376094.1"/>
    <property type="molecule type" value="Genomic_DNA"/>
</dbReference>
<reference evidence="1 2" key="1">
    <citation type="submission" date="2022-11" db="EMBL/GenBank/DDBJ databases">
        <title>Deinococcus ZS9-10, Low Temperature and Draught-tolerating, UV-resistant Bacteria from Continental Antarctica.</title>
        <authorList>
            <person name="Cheng L."/>
        </authorList>
    </citation>
    <scope>NUCLEOTIDE SEQUENCE [LARGE SCALE GENOMIC DNA]</scope>
    <source>
        <strain evidence="1 2">ZS9-10</strain>
    </source>
</reference>
<proteinExistence type="predicted"/>
<comment type="caution">
    <text evidence="1">The sequence shown here is derived from an EMBL/GenBank/DDBJ whole genome shotgun (WGS) entry which is preliminary data.</text>
</comment>
<dbReference type="RefSeq" id="WP_317641447.1">
    <property type="nucleotide sequence ID" value="NZ_JAPMIV010000046.1"/>
</dbReference>
<evidence type="ECO:0000313" key="1">
    <source>
        <dbReference type="EMBL" id="MDV6376094.1"/>
    </source>
</evidence>
<protein>
    <submittedName>
        <fullName evidence="1">Uncharacterized protein</fullName>
    </submittedName>
</protein>
<gene>
    <name evidence="1" type="ORF">ORD21_15955</name>
</gene>
<keyword evidence="2" id="KW-1185">Reference proteome</keyword>